<sequence length="534" mass="60377">MNLYMFHIQDFHGRTWHLDNLARWIYRDLISLYYQNEKPLVDDLNELAHKIRCRTDEEKTALREVLAEFFTLKKGKYHHSRIDREIKNYQYRRNKPAMMKRLADLGVAFDKSMSVSELSALLAMYDDENLSNAHNDLSNGASNEPSNGMSNESNAMSNAERQALHRQKQRENLLLELKELGVNPDKSMSLNGLKNLREKARNDLSNGASNEPSNGENLSNGESNGKNSAITNNQEPVTKKEQQQQTRAEKNFRQPEKTIDLPAPFDRFAMHGNWQPADLGMVNGLLRRAGLPNCETGLMLDAALDFVAYWAGRPETEQTAAQWDSEFVRSAARFRAKHGHNYDKATWELLPTSMPKEANHAPKNGEVQPSGVGSKTKQSLMTLSAIRQEITSGGMKSYLPVAVNAAIVDGLTSLVAARLKYPPPADSWVETFRVWHDAFEHCAKEIRFNELNPIVNAENVAQAFQAAKNHANQADEAQSRFPSVRDVIGHLPKQLVREPERQFQPEKWQQEQAEGKAKSAELLKHIGKGRIQAA</sequence>
<dbReference type="EMBL" id="UFSO01000003">
    <property type="protein sequence ID" value="SSY81064.1"/>
    <property type="molecule type" value="Genomic_DNA"/>
</dbReference>
<protein>
    <submittedName>
        <fullName evidence="3">Uncharacterized protein conserved in bacteria</fullName>
    </submittedName>
</protein>
<name>A0A376BXJ9_9NEIS</name>
<dbReference type="Proteomes" id="UP000254209">
    <property type="component" value="Unassembled WGS sequence"/>
</dbReference>
<organism evidence="3 4">
    <name type="scientific">Alysiella crassa</name>
    <dbReference type="NCBI Taxonomy" id="153491"/>
    <lineage>
        <taxon>Bacteria</taxon>
        <taxon>Pseudomonadati</taxon>
        <taxon>Pseudomonadota</taxon>
        <taxon>Betaproteobacteria</taxon>
        <taxon>Neisseriales</taxon>
        <taxon>Neisseriaceae</taxon>
        <taxon>Alysiella</taxon>
    </lineage>
</organism>
<feature type="compositionally biased region" description="Low complexity" evidence="1">
    <location>
        <begin position="209"/>
        <end position="228"/>
    </location>
</feature>
<dbReference type="Gene3D" id="1.10.8.1180">
    <property type="match status" value="1"/>
</dbReference>
<reference evidence="3 4" key="1">
    <citation type="submission" date="2018-06" db="EMBL/GenBank/DDBJ databases">
        <authorList>
            <consortium name="Pathogen Informatics"/>
            <person name="Doyle S."/>
        </authorList>
    </citation>
    <scope>NUCLEOTIDE SEQUENCE [LARGE SCALE GENOMIC DNA]</scope>
    <source>
        <strain evidence="3 4">NCTC10283</strain>
    </source>
</reference>
<feature type="compositionally biased region" description="Polar residues" evidence="1">
    <location>
        <begin position="133"/>
        <end position="160"/>
    </location>
</feature>
<dbReference type="AlphaFoldDB" id="A0A376BXJ9"/>
<dbReference type="InterPro" id="IPR040480">
    <property type="entry name" value="DnaT_DNA_bind"/>
</dbReference>
<feature type="region of interest" description="Disordered" evidence="1">
    <location>
        <begin position="133"/>
        <end position="166"/>
    </location>
</feature>
<evidence type="ECO:0000259" key="2">
    <source>
        <dbReference type="Pfam" id="PF17948"/>
    </source>
</evidence>
<feature type="compositionally biased region" description="Basic and acidic residues" evidence="1">
    <location>
        <begin position="237"/>
        <end position="258"/>
    </location>
</feature>
<evidence type="ECO:0000313" key="4">
    <source>
        <dbReference type="Proteomes" id="UP000254209"/>
    </source>
</evidence>
<feature type="region of interest" description="Disordered" evidence="1">
    <location>
        <begin position="203"/>
        <end position="258"/>
    </location>
</feature>
<dbReference type="STRING" id="1120980.GCA_000745955_02373"/>
<accession>A0A376BXJ9</accession>
<proteinExistence type="predicted"/>
<evidence type="ECO:0000313" key="3">
    <source>
        <dbReference type="EMBL" id="SSY81064.1"/>
    </source>
</evidence>
<evidence type="ECO:0000256" key="1">
    <source>
        <dbReference type="SAM" id="MobiDB-lite"/>
    </source>
</evidence>
<dbReference type="InterPro" id="IPR010781">
    <property type="entry name" value="DUF1376"/>
</dbReference>
<feature type="domain" description="DnaT DNA-binding" evidence="2">
    <location>
        <begin position="268"/>
        <end position="338"/>
    </location>
</feature>
<dbReference type="Pfam" id="PF07120">
    <property type="entry name" value="DUF1376"/>
    <property type="match status" value="1"/>
</dbReference>
<gene>
    <name evidence="3" type="ORF">NCTC10283_02629</name>
</gene>
<dbReference type="Pfam" id="PF17948">
    <property type="entry name" value="DnaT"/>
    <property type="match status" value="1"/>
</dbReference>
<feature type="region of interest" description="Disordered" evidence="1">
    <location>
        <begin position="496"/>
        <end position="519"/>
    </location>
</feature>
<keyword evidence="4" id="KW-1185">Reference proteome</keyword>